<organism evidence="1 2">
    <name type="scientific">Dendrolimus kikuchii</name>
    <dbReference type="NCBI Taxonomy" id="765133"/>
    <lineage>
        <taxon>Eukaryota</taxon>
        <taxon>Metazoa</taxon>
        <taxon>Ecdysozoa</taxon>
        <taxon>Arthropoda</taxon>
        <taxon>Hexapoda</taxon>
        <taxon>Insecta</taxon>
        <taxon>Pterygota</taxon>
        <taxon>Neoptera</taxon>
        <taxon>Endopterygota</taxon>
        <taxon>Lepidoptera</taxon>
        <taxon>Glossata</taxon>
        <taxon>Ditrysia</taxon>
        <taxon>Bombycoidea</taxon>
        <taxon>Lasiocampidae</taxon>
        <taxon>Dendrolimus</taxon>
    </lineage>
</organism>
<dbReference type="Proteomes" id="UP000824533">
    <property type="component" value="Linkage Group LG21"/>
</dbReference>
<evidence type="ECO:0000313" key="1">
    <source>
        <dbReference type="EMBL" id="KAJ0172754.1"/>
    </source>
</evidence>
<protein>
    <submittedName>
        <fullName evidence="1">Uncharacterized protein</fullName>
    </submittedName>
</protein>
<reference evidence="1 2" key="1">
    <citation type="journal article" date="2021" name="Front. Genet.">
        <title>Chromosome-Level Genome Assembly Reveals Significant Gene Expansion in the Toll and IMD Signaling Pathways of Dendrolimus kikuchii.</title>
        <authorList>
            <person name="Zhou J."/>
            <person name="Wu P."/>
            <person name="Xiong Z."/>
            <person name="Liu N."/>
            <person name="Zhao N."/>
            <person name="Ji M."/>
            <person name="Qiu Y."/>
            <person name="Yang B."/>
        </authorList>
    </citation>
    <scope>NUCLEOTIDE SEQUENCE [LARGE SCALE GENOMIC DNA]</scope>
    <source>
        <strain evidence="1">Ann1</strain>
    </source>
</reference>
<gene>
    <name evidence="1" type="ORF">K1T71_011893</name>
</gene>
<accession>A0ACC1CMD6</accession>
<evidence type="ECO:0000313" key="2">
    <source>
        <dbReference type="Proteomes" id="UP000824533"/>
    </source>
</evidence>
<proteinExistence type="predicted"/>
<dbReference type="EMBL" id="CM034407">
    <property type="protein sequence ID" value="KAJ0172754.1"/>
    <property type="molecule type" value="Genomic_DNA"/>
</dbReference>
<sequence>MQEFYYEGATSDISSQPLQYVTEVLEELGFNNSKVLVEVVGDTADNFSANVKRIVVVDDERKPFKMIAKFAPTQAHLRLGDITQLFRNEIIMYTEVLPLFKELEENANVPETQRLKFAKCYGGCKEPEHEVILLEDLNLSGFSILDKTKSLSNECVITILKNIAKLHSLSHALRNTDPKKFDEFKNTLFDIWQNLEIKRLCYLNFVKDQAMALLTDGKQKDTFKRVIISDINTATAEVIKKYKDSHFTVILQGDLWTNNIMFKFDSENLVECIMIDYQVARVNIPPADLMYLIFSCTDHSTRLKYFNTWIDCYHTELAKALQYYGLQISSIYPKDQLYLDLKNYSKVAFDKSLLLASVTSLSSDEGVKVKEFLEQSDNHSQTALIDEFRNSEYFGKFKEKLEGLIDSFVQFDLF</sequence>
<comment type="caution">
    <text evidence="1">The sequence shown here is derived from an EMBL/GenBank/DDBJ whole genome shotgun (WGS) entry which is preliminary data.</text>
</comment>
<keyword evidence="2" id="KW-1185">Reference proteome</keyword>
<name>A0ACC1CMD6_9NEOP</name>